<dbReference type="GO" id="GO:0003713">
    <property type="term" value="F:transcription coactivator activity"/>
    <property type="evidence" value="ECO:0000318"/>
    <property type="project" value="GO_Central"/>
</dbReference>
<evidence type="ECO:0000313" key="15">
    <source>
        <dbReference type="Proteomes" id="UP000002051"/>
    </source>
</evidence>
<name>A0A072U7G4_MEDTR</name>
<evidence type="ECO:0000259" key="11">
    <source>
        <dbReference type="PROSITE" id="PS50135"/>
    </source>
</evidence>
<evidence type="ECO:0000256" key="1">
    <source>
        <dbReference type="ARBA" id="ARBA00004123"/>
    </source>
</evidence>
<keyword evidence="4" id="KW-0479">Metal-binding</keyword>
<feature type="domain" description="ZZ-type" evidence="11">
    <location>
        <begin position="833"/>
        <end position="889"/>
    </location>
</feature>
<dbReference type="AlphaFoldDB" id="A0A072U7G4"/>
<dbReference type="PaxDb" id="3880-AES84497"/>
<dbReference type="PANTHER" id="PTHR13808">
    <property type="entry name" value="CBP/P300-RELATED"/>
    <property type="match status" value="1"/>
</dbReference>
<dbReference type="PANTHER" id="PTHR13808:SF53">
    <property type="entry name" value="HISTONE ACETYLTRANSFERASE HAC2"/>
    <property type="match status" value="1"/>
</dbReference>
<dbReference type="InterPro" id="IPR013178">
    <property type="entry name" value="Histone_AcTrfase_Rtt109/CBP"/>
</dbReference>
<dbReference type="GO" id="GO:0031490">
    <property type="term" value="F:chromatin DNA binding"/>
    <property type="evidence" value="ECO:0000318"/>
    <property type="project" value="GO_Central"/>
</dbReference>
<gene>
    <name evidence="13" type="ordered locus">MTR_6g017000</name>
</gene>
<dbReference type="SUPFAM" id="SSF57903">
    <property type="entry name" value="FYVE/PHD zinc finger"/>
    <property type="match status" value="1"/>
</dbReference>
<protein>
    <recommendedName>
        <fullName evidence="2">histone acetyltransferase</fullName>
        <ecNumber evidence="2">2.3.1.48</ecNumber>
    </recommendedName>
</protein>
<evidence type="ECO:0000256" key="7">
    <source>
        <dbReference type="ARBA" id="ARBA00023015"/>
    </source>
</evidence>
<dbReference type="InterPro" id="IPR031162">
    <property type="entry name" value="CBP_P300_HAT"/>
</dbReference>
<dbReference type="Pfam" id="PF08214">
    <property type="entry name" value="HAT_KAT11"/>
    <property type="match status" value="1"/>
</dbReference>
<dbReference type="PROSITE" id="PS01359">
    <property type="entry name" value="ZF_PHD_1"/>
    <property type="match status" value="1"/>
</dbReference>
<dbReference type="GO" id="GO:0045944">
    <property type="term" value="P:positive regulation of transcription by RNA polymerase II"/>
    <property type="evidence" value="ECO:0000318"/>
    <property type="project" value="GO_Central"/>
</dbReference>
<dbReference type="GO" id="GO:0000123">
    <property type="term" value="C:histone acetyltransferase complex"/>
    <property type="evidence" value="ECO:0000318"/>
    <property type="project" value="GO_Central"/>
</dbReference>
<evidence type="ECO:0000256" key="6">
    <source>
        <dbReference type="ARBA" id="ARBA00022833"/>
    </source>
</evidence>
<dbReference type="InterPro" id="IPR011011">
    <property type="entry name" value="Znf_FYVE_PHD"/>
</dbReference>
<dbReference type="Gene3D" id="3.30.40.10">
    <property type="entry name" value="Zinc/RING finger domain, C3HC4 (zinc finger)"/>
    <property type="match status" value="1"/>
</dbReference>
<evidence type="ECO:0000256" key="8">
    <source>
        <dbReference type="ARBA" id="ARBA00023163"/>
    </source>
</evidence>
<feature type="domain" description="CBP/p300-type HAT" evidence="12">
    <location>
        <begin position="516"/>
        <end position="944"/>
    </location>
</feature>
<dbReference type="GO" id="GO:0005667">
    <property type="term" value="C:transcription regulator complex"/>
    <property type="evidence" value="ECO:0000318"/>
    <property type="project" value="GO_Central"/>
</dbReference>
<dbReference type="PROSITE" id="PS50135">
    <property type="entry name" value="ZF_ZZ_2"/>
    <property type="match status" value="1"/>
</dbReference>
<dbReference type="Proteomes" id="UP000002051">
    <property type="component" value="Chromosome 6"/>
</dbReference>
<dbReference type="GO" id="GO:0005634">
    <property type="term" value="C:nucleus"/>
    <property type="evidence" value="ECO:0007669"/>
    <property type="project" value="UniProtKB-SubCell"/>
</dbReference>
<dbReference type="SMART" id="SM01250">
    <property type="entry name" value="KAT11"/>
    <property type="match status" value="1"/>
</dbReference>
<comment type="subcellular location">
    <subcellularLocation>
        <location evidence="1">Nucleus</location>
    </subcellularLocation>
</comment>
<organism evidence="13 15">
    <name type="scientific">Medicago truncatula</name>
    <name type="common">Barrel medic</name>
    <name type="synonym">Medicago tribuloides</name>
    <dbReference type="NCBI Taxonomy" id="3880"/>
    <lineage>
        <taxon>Eukaryota</taxon>
        <taxon>Viridiplantae</taxon>
        <taxon>Streptophyta</taxon>
        <taxon>Embryophyta</taxon>
        <taxon>Tracheophyta</taxon>
        <taxon>Spermatophyta</taxon>
        <taxon>Magnoliopsida</taxon>
        <taxon>eudicotyledons</taxon>
        <taxon>Gunneridae</taxon>
        <taxon>Pentapetalae</taxon>
        <taxon>rosids</taxon>
        <taxon>fabids</taxon>
        <taxon>Fabales</taxon>
        <taxon>Fabaceae</taxon>
        <taxon>Papilionoideae</taxon>
        <taxon>50 kb inversion clade</taxon>
        <taxon>NPAAA clade</taxon>
        <taxon>Hologalegina</taxon>
        <taxon>IRL clade</taxon>
        <taxon>Trifolieae</taxon>
        <taxon>Medicago</taxon>
    </lineage>
</organism>
<evidence type="ECO:0000256" key="3">
    <source>
        <dbReference type="ARBA" id="ARBA00022679"/>
    </source>
</evidence>
<evidence type="ECO:0000256" key="10">
    <source>
        <dbReference type="PROSITE-ProRule" id="PRU00228"/>
    </source>
</evidence>
<keyword evidence="15" id="KW-1185">Reference proteome</keyword>
<evidence type="ECO:0000256" key="5">
    <source>
        <dbReference type="ARBA" id="ARBA00022771"/>
    </source>
</evidence>
<evidence type="ECO:0000259" key="12">
    <source>
        <dbReference type="PROSITE" id="PS51727"/>
    </source>
</evidence>
<proteinExistence type="predicted"/>
<dbReference type="eggNOG" id="KOG1778">
    <property type="taxonomic scope" value="Eukaryota"/>
</dbReference>
<dbReference type="SUPFAM" id="SSF57850">
    <property type="entry name" value="RING/U-box"/>
    <property type="match status" value="1"/>
</dbReference>
<dbReference type="InterPro" id="IPR000433">
    <property type="entry name" value="Znf_ZZ"/>
</dbReference>
<dbReference type="EnsemblPlants" id="KEH25296">
    <property type="protein sequence ID" value="KEH25296"/>
    <property type="gene ID" value="MTR_6g017000"/>
</dbReference>
<evidence type="ECO:0000256" key="2">
    <source>
        <dbReference type="ARBA" id="ARBA00013184"/>
    </source>
</evidence>
<keyword evidence="3" id="KW-0808">Transferase</keyword>
<keyword evidence="7" id="KW-0805">Transcription regulation</keyword>
<dbReference type="GO" id="GO:0008270">
    <property type="term" value="F:zinc ion binding"/>
    <property type="evidence" value="ECO:0007669"/>
    <property type="project" value="UniProtKB-KW"/>
</dbReference>
<evidence type="ECO:0000313" key="13">
    <source>
        <dbReference type="EMBL" id="KEH25296.1"/>
    </source>
</evidence>
<keyword evidence="9" id="KW-0539">Nucleus</keyword>
<reference evidence="14" key="3">
    <citation type="submission" date="2015-04" db="UniProtKB">
        <authorList>
            <consortium name="EnsemblPlants"/>
        </authorList>
    </citation>
    <scope>IDENTIFICATION</scope>
    <source>
        <strain evidence="14">cv. Jemalong A17</strain>
    </source>
</reference>
<keyword evidence="6" id="KW-0862">Zinc</keyword>
<keyword evidence="5 10" id="KW-0863">Zinc-finger</keyword>
<evidence type="ECO:0000313" key="14">
    <source>
        <dbReference type="EnsemblPlants" id="KEH25296"/>
    </source>
</evidence>
<reference evidence="13 15" key="1">
    <citation type="journal article" date="2011" name="Nature">
        <title>The Medicago genome provides insight into the evolution of rhizobial symbioses.</title>
        <authorList>
            <person name="Young N.D."/>
            <person name="Debelle F."/>
            <person name="Oldroyd G.E."/>
            <person name="Geurts R."/>
            <person name="Cannon S.B."/>
            <person name="Udvardi M.K."/>
            <person name="Benedito V.A."/>
            <person name="Mayer K.F."/>
            <person name="Gouzy J."/>
            <person name="Schoof H."/>
            <person name="Van de Peer Y."/>
            <person name="Proost S."/>
            <person name="Cook D.R."/>
            <person name="Meyers B.C."/>
            <person name="Spannagl M."/>
            <person name="Cheung F."/>
            <person name="De Mita S."/>
            <person name="Krishnakumar V."/>
            <person name="Gundlach H."/>
            <person name="Zhou S."/>
            <person name="Mudge J."/>
            <person name="Bharti A.K."/>
            <person name="Murray J.D."/>
            <person name="Naoumkina M.A."/>
            <person name="Rosen B."/>
            <person name="Silverstein K.A."/>
            <person name="Tang H."/>
            <person name="Rombauts S."/>
            <person name="Zhao P.X."/>
            <person name="Zhou P."/>
            <person name="Barbe V."/>
            <person name="Bardou P."/>
            <person name="Bechner M."/>
            <person name="Bellec A."/>
            <person name="Berger A."/>
            <person name="Berges H."/>
            <person name="Bidwell S."/>
            <person name="Bisseling T."/>
            <person name="Choisne N."/>
            <person name="Couloux A."/>
            <person name="Denny R."/>
            <person name="Deshpande S."/>
            <person name="Dai X."/>
            <person name="Doyle J.J."/>
            <person name="Dudez A.M."/>
            <person name="Farmer A.D."/>
            <person name="Fouteau S."/>
            <person name="Franken C."/>
            <person name="Gibelin C."/>
            <person name="Gish J."/>
            <person name="Goldstein S."/>
            <person name="Gonzalez A.J."/>
            <person name="Green P.J."/>
            <person name="Hallab A."/>
            <person name="Hartog M."/>
            <person name="Hua A."/>
            <person name="Humphray S.J."/>
            <person name="Jeong D.H."/>
            <person name="Jing Y."/>
            <person name="Jocker A."/>
            <person name="Kenton S.M."/>
            <person name="Kim D.J."/>
            <person name="Klee K."/>
            <person name="Lai H."/>
            <person name="Lang C."/>
            <person name="Lin S."/>
            <person name="Macmil S.L."/>
            <person name="Magdelenat G."/>
            <person name="Matthews L."/>
            <person name="McCorrison J."/>
            <person name="Monaghan E.L."/>
            <person name="Mun J.H."/>
            <person name="Najar F.Z."/>
            <person name="Nicholson C."/>
            <person name="Noirot C."/>
            <person name="O'Bleness M."/>
            <person name="Paule C.R."/>
            <person name="Poulain J."/>
            <person name="Prion F."/>
            <person name="Qin B."/>
            <person name="Qu C."/>
            <person name="Retzel E.F."/>
            <person name="Riddle C."/>
            <person name="Sallet E."/>
            <person name="Samain S."/>
            <person name="Samson N."/>
            <person name="Sanders I."/>
            <person name="Saurat O."/>
            <person name="Scarpelli C."/>
            <person name="Schiex T."/>
            <person name="Segurens B."/>
            <person name="Severin A.J."/>
            <person name="Sherrier D.J."/>
            <person name="Shi R."/>
            <person name="Sims S."/>
            <person name="Singer S.R."/>
            <person name="Sinharoy S."/>
            <person name="Sterck L."/>
            <person name="Viollet A."/>
            <person name="Wang B.B."/>
            <person name="Wang K."/>
            <person name="Wang M."/>
            <person name="Wang X."/>
            <person name="Warfsmann J."/>
            <person name="Weissenbach J."/>
            <person name="White D.D."/>
            <person name="White J.D."/>
            <person name="Wiley G.B."/>
            <person name="Wincker P."/>
            <person name="Xing Y."/>
            <person name="Yang L."/>
            <person name="Yao Z."/>
            <person name="Ying F."/>
            <person name="Zhai J."/>
            <person name="Zhou L."/>
            <person name="Zuber A."/>
            <person name="Denarie J."/>
            <person name="Dixon R.A."/>
            <person name="May G.D."/>
            <person name="Schwartz D.C."/>
            <person name="Rogers J."/>
            <person name="Quetier F."/>
            <person name="Town C.D."/>
            <person name="Roe B.A."/>
        </authorList>
    </citation>
    <scope>NUCLEOTIDE SEQUENCE [LARGE SCALE GENOMIC DNA]</scope>
    <source>
        <strain evidence="13">A17</strain>
        <strain evidence="14 15">cv. Jemalong A17</strain>
    </source>
</reference>
<dbReference type="InterPro" id="IPR013083">
    <property type="entry name" value="Znf_RING/FYVE/PHD"/>
</dbReference>
<sequence>MQIPTDFQPHVSYIQRKRAFDELSNQYLIKQRGFSTNWRDRLPVIYSRNWMRNEISKLIQFAVNPINNEKIATVLEWKLFVSADSKEAYMNVETLNQRVAAELDDDAISFADAYYGVQPSVAHELPRLPESIPTIADTDMLYNVTISGDGNYVPQQHAHNFEIDMTMGKPLQPKDFSDFFSECQSQKLDIKVNLAHDISNKRRKMESGCDVSIQHKDVIIIDDDDEEDIQDRTVFSQEGGDDLERHGMTDKTNHNPMEIDIGANDNMHAFISQVPITIDVEEKEDRNGFNQEKIDADQVNELIIKKIDADQVNDAVISKVPIPIDVEQKEDKIGFNQEGTDADQVNDDVSLIDMFTHDQITEHITSLKKQSVQSTTEVDNDTCNLCGMNELPFSPVQIFCSSCGKCINRNVNYFGKKGEEFDPVCCFCSDCYKMSKGGHITFNGTSVSKTLLEKKTNDEVINEPWVECSKCNKWQHQICALYNKDLDCNSVYTCPLCLLKEIENGKQIPLKEIWTDFGAKDLPKTVLSDHLEKRLFERLMQEREERQKIEGNENFDEVKVTESLTVREVISVDKQLTVKKQFQDITPEENYPAEFSYRSRVILLFQKIEGADVCIFAMYVQEYGSECGNPNQRCVYISYLDSVNHFTPRRQTTSGEALRTLVYHEILIGYLDFCKKRGFTTCYIHACAPKIKGDDYILNCHPKTQKTPKDDKLRNWYISMLTKATKENVVVGLTNMYDHFFVSTETRYSKVTTARMPYFDGDCWSGAAMDQAVIIEKECGSDYGNALKKVLKSRSLKAMGYVNPPKAKAKDILVMQKLGQIILPTKQNFIVAHLQYSCMHCCEPIVSRKRWCCSKCKKVQECERCHTADEHTSIKNEVHPLSEVLVDDIPFNTKENDIILENALFENRSNFLSFCQKNHFQFDTLRHAKYSSMMILYHLKSNVLSTV</sequence>
<dbReference type="GO" id="GO:0004402">
    <property type="term" value="F:histone acetyltransferase activity"/>
    <property type="evidence" value="ECO:0000318"/>
    <property type="project" value="GO_Central"/>
</dbReference>
<keyword evidence="8" id="KW-0804">Transcription</keyword>
<reference evidence="13 15" key="2">
    <citation type="journal article" date="2014" name="BMC Genomics">
        <title>An improved genome release (version Mt4.0) for the model legume Medicago truncatula.</title>
        <authorList>
            <person name="Tang H."/>
            <person name="Krishnakumar V."/>
            <person name="Bidwell S."/>
            <person name="Rosen B."/>
            <person name="Chan A."/>
            <person name="Zhou S."/>
            <person name="Gentzbittel L."/>
            <person name="Childs K.L."/>
            <person name="Yandell M."/>
            <person name="Gundlach H."/>
            <person name="Mayer K.F."/>
            <person name="Schwartz D.C."/>
            <person name="Town C.D."/>
        </authorList>
    </citation>
    <scope>GENOME REANNOTATION</scope>
    <source>
        <strain evidence="13">A17</strain>
        <strain evidence="14 15">cv. Jemalong A17</strain>
    </source>
</reference>
<dbReference type="EMBL" id="CM001222">
    <property type="protein sequence ID" value="KEH25296.1"/>
    <property type="molecule type" value="Genomic_DNA"/>
</dbReference>
<dbReference type="STRING" id="3880.A0A072U7G4"/>
<accession>A0A072U7G4</accession>
<dbReference type="EC" id="2.3.1.48" evidence="2"/>
<evidence type="ECO:0000256" key="4">
    <source>
        <dbReference type="ARBA" id="ARBA00022723"/>
    </source>
</evidence>
<dbReference type="HOGENOM" id="CLU_003531_0_0_1"/>
<dbReference type="InterPro" id="IPR019786">
    <property type="entry name" value="Zinc_finger_PHD-type_CS"/>
</dbReference>
<evidence type="ECO:0000256" key="9">
    <source>
        <dbReference type="ARBA" id="ARBA00023242"/>
    </source>
</evidence>
<dbReference type="PROSITE" id="PS51727">
    <property type="entry name" value="CBP_P300_HAT"/>
    <property type="match status" value="1"/>
</dbReference>